<accession>A0A0W8DDL1</accession>
<evidence type="ECO:0000313" key="2">
    <source>
        <dbReference type="Proteomes" id="UP000054636"/>
    </source>
</evidence>
<protein>
    <submittedName>
        <fullName evidence="1">NEDD8-activating enzyme E1 regulatory subunit</fullName>
    </submittedName>
</protein>
<organism evidence="1 2">
    <name type="scientific">Phytophthora nicotianae</name>
    <name type="common">Potato buckeye rot agent</name>
    <name type="synonym">Phytophthora parasitica</name>
    <dbReference type="NCBI Taxonomy" id="4792"/>
    <lineage>
        <taxon>Eukaryota</taxon>
        <taxon>Sar</taxon>
        <taxon>Stramenopiles</taxon>
        <taxon>Oomycota</taxon>
        <taxon>Peronosporomycetes</taxon>
        <taxon>Peronosporales</taxon>
        <taxon>Peronosporaceae</taxon>
        <taxon>Phytophthora</taxon>
    </lineage>
</organism>
<reference evidence="1 2" key="1">
    <citation type="submission" date="2015-11" db="EMBL/GenBank/DDBJ databases">
        <title>Genomes and virulence difference between two physiological races of Phytophthora nicotianae.</title>
        <authorList>
            <person name="Liu H."/>
            <person name="Ma X."/>
            <person name="Yu H."/>
            <person name="Fang D."/>
            <person name="Li Y."/>
            <person name="Wang X."/>
            <person name="Wang W."/>
            <person name="Dong Y."/>
            <person name="Xiao B."/>
        </authorList>
    </citation>
    <scope>NUCLEOTIDE SEQUENCE [LARGE SCALE GENOMIC DNA]</scope>
    <source>
        <strain evidence="2">race 1</strain>
    </source>
</reference>
<dbReference type="AlphaFoldDB" id="A0A0W8DDL1"/>
<name>A0A0W8DDL1_PHYNI</name>
<dbReference type="EMBL" id="LNFP01000292">
    <property type="protein sequence ID" value="KUF94494.1"/>
    <property type="molecule type" value="Genomic_DNA"/>
</dbReference>
<gene>
    <name evidence="1" type="ORF">AM588_10006637</name>
</gene>
<proteinExistence type="predicted"/>
<comment type="caution">
    <text evidence="1">The sequence shown here is derived from an EMBL/GenBank/DDBJ whole genome shotgun (WGS) entry which is preliminary data.</text>
</comment>
<sequence length="343" mass="39667">MLQSFSLLIRDEYSGATVGIAMEEFEMSRSGPADDNRRKRAMRLVDYEMFLNSKPGGSANVCHLIAPLTMEIGVLMPFVFQSLVMGQGTGERAFELEISFANGRDFEVELRPAQAGMLLKLMQPINFYYDWQTAASIADDLACVQLNPTESEEYMTLFNQQWKLDNETGFVFRMYENYKQKEAIAKRKARLDELEDKVLATQLLYLRSLSLGWEIPNAGEPLPYVSEEDLERGNLRKFVDNPADSYVDKDKIPETPPMFHLFRLSFKMKRMNLRLIEDNEKKLMTFFVHDVEFELRYRMTKIAKNDTAVEIVLDAVRFGLLDNRDAPPMCSVRLWIVTLKLKI</sequence>
<evidence type="ECO:0000313" key="1">
    <source>
        <dbReference type="EMBL" id="KUF94494.1"/>
    </source>
</evidence>
<dbReference type="Proteomes" id="UP000054636">
    <property type="component" value="Unassembled WGS sequence"/>
</dbReference>